<name>J0XBE4_9ACTO</name>
<protein>
    <submittedName>
        <fullName evidence="5">Glycosyltransferase, group 1 family protein</fullName>
        <ecNumber evidence="5">2.4.-.-</ecNumber>
    </submittedName>
</protein>
<dbReference type="InterPro" id="IPR028098">
    <property type="entry name" value="Glyco_trans_4-like_N"/>
</dbReference>
<evidence type="ECO:0000313" key="6">
    <source>
        <dbReference type="Proteomes" id="UP000002941"/>
    </source>
</evidence>
<keyword evidence="1 5" id="KW-0328">Glycosyltransferase</keyword>
<gene>
    <name evidence="5" type="ORF">HMPREF1318_0979</name>
</gene>
<dbReference type="GO" id="GO:1901137">
    <property type="term" value="P:carbohydrate derivative biosynthetic process"/>
    <property type="evidence" value="ECO:0007669"/>
    <property type="project" value="UniProtKB-ARBA"/>
</dbReference>
<feature type="domain" description="Glycosyltransferase subfamily 4-like N-terminal" evidence="4">
    <location>
        <begin position="15"/>
        <end position="220"/>
    </location>
</feature>
<accession>J0XBE4</accession>
<dbReference type="EC" id="2.4.-.-" evidence="5"/>
<dbReference type="AlphaFoldDB" id="J0XBE4"/>
<evidence type="ECO:0000259" key="3">
    <source>
        <dbReference type="Pfam" id="PF00534"/>
    </source>
</evidence>
<sequence length="429" mass="48138">MRIGIFIDDYLPSVHGVATSTTNLKEALEALGHEVYVIAPRSKAYEDDDDHIIRVPSAKNYIFDKRETGVIYPGLARKLDKYEFDIVHSQMQFYVGVLAHSVAKRQNIPHVTTVHTLYTELIDDYPLMVTAGIIALTAALPIALRTRPILPTPSREQLRTMSKDAIKETFSHQGWRLTAAFANKCDACISPSNHLARILIEEGGLTAPCYVHPNGIDTKRYRVVDPSDSPIKKNPGEKFIISVARLSPEKRQKALIEAMPHIPDQSIKLVLTGGGPYEQELRMRAEELDVSQRVIFTGMQPSDKVAALLKQADVFSLASYHFDNQPMTFLEAASSGLPIVYCDEQMTEGLTERNSILTNGIDGQSLARAFNNLFSDPNKLDKLSRGSLEVAQEFDSATMTKKMVELYEILINDHRILTKDHRPSPYRRF</sequence>
<dbReference type="Pfam" id="PF13439">
    <property type="entry name" value="Glyco_transf_4"/>
    <property type="match status" value="1"/>
</dbReference>
<comment type="caution">
    <text evidence="5">The sequence shown here is derived from an EMBL/GenBank/DDBJ whole genome shotgun (WGS) entry which is preliminary data.</text>
</comment>
<evidence type="ECO:0000259" key="4">
    <source>
        <dbReference type="Pfam" id="PF13439"/>
    </source>
</evidence>
<organism evidence="5 6">
    <name type="scientific">Actinomyces massiliensis F0489</name>
    <dbReference type="NCBI Taxonomy" id="1125718"/>
    <lineage>
        <taxon>Bacteria</taxon>
        <taxon>Bacillati</taxon>
        <taxon>Actinomycetota</taxon>
        <taxon>Actinomycetes</taxon>
        <taxon>Actinomycetales</taxon>
        <taxon>Actinomycetaceae</taxon>
        <taxon>Actinomyces</taxon>
    </lineage>
</organism>
<dbReference type="Gene3D" id="3.40.50.2000">
    <property type="entry name" value="Glycogen Phosphorylase B"/>
    <property type="match status" value="2"/>
</dbReference>
<dbReference type="PATRIC" id="fig|1125718.3.peg.1157"/>
<dbReference type="PANTHER" id="PTHR45947:SF3">
    <property type="entry name" value="SULFOQUINOVOSYL TRANSFERASE SQD2"/>
    <property type="match status" value="1"/>
</dbReference>
<evidence type="ECO:0000256" key="2">
    <source>
        <dbReference type="ARBA" id="ARBA00022679"/>
    </source>
</evidence>
<proteinExistence type="predicted"/>
<dbReference type="OrthoDB" id="5242526at2"/>
<keyword evidence="6" id="KW-1185">Reference proteome</keyword>
<dbReference type="GO" id="GO:0016758">
    <property type="term" value="F:hexosyltransferase activity"/>
    <property type="evidence" value="ECO:0007669"/>
    <property type="project" value="TreeGrafter"/>
</dbReference>
<dbReference type="EMBL" id="AKFT01000085">
    <property type="protein sequence ID" value="EJF45991.1"/>
    <property type="molecule type" value="Genomic_DNA"/>
</dbReference>
<reference evidence="5 6" key="1">
    <citation type="submission" date="2012-05" db="EMBL/GenBank/DDBJ databases">
        <authorList>
            <person name="Harkins D.M."/>
            <person name="Madupu R."/>
            <person name="Durkin A.S."/>
            <person name="Torralba M."/>
            <person name="Methe B."/>
            <person name="Sutton G.G."/>
            <person name="Nelson K.E."/>
        </authorList>
    </citation>
    <scope>NUCLEOTIDE SEQUENCE [LARGE SCALE GENOMIC DNA]</scope>
    <source>
        <strain evidence="5 6">F0489</strain>
    </source>
</reference>
<dbReference type="SUPFAM" id="SSF53756">
    <property type="entry name" value="UDP-Glycosyltransferase/glycogen phosphorylase"/>
    <property type="match status" value="1"/>
</dbReference>
<dbReference type="PANTHER" id="PTHR45947">
    <property type="entry name" value="SULFOQUINOVOSYL TRANSFERASE SQD2"/>
    <property type="match status" value="1"/>
</dbReference>
<dbReference type="RefSeq" id="WP_008731077.1">
    <property type="nucleotide sequence ID" value="NZ_AKFT01000085.1"/>
</dbReference>
<evidence type="ECO:0000313" key="5">
    <source>
        <dbReference type="EMBL" id="EJF45991.1"/>
    </source>
</evidence>
<dbReference type="eggNOG" id="COG0438">
    <property type="taxonomic scope" value="Bacteria"/>
</dbReference>
<feature type="domain" description="Glycosyl transferase family 1" evidence="3">
    <location>
        <begin position="231"/>
        <end position="385"/>
    </location>
</feature>
<keyword evidence="2 5" id="KW-0808">Transferase</keyword>
<evidence type="ECO:0000256" key="1">
    <source>
        <dbReference type="ARBA" id="ARBA00022676"/>
    </source>
</evidence>
<dbReference type="InterPro" id="IPR050194">
    <property type="entry name" value="Glycosyltransferase_grp1"/>
</dbReference>
<dbReference type="Proteomes" id="UP000002941">
    <property type="component" value="Unassembled WGS sequence"/>
</dbReference>
<dbReference type="InterPro" id="IPR001296">
    <property type="entry name" value="Glyco_trans_1"/>
</dbReference>
<dbReference type="Pfam" id="PF00534">
    <property type="entry name" value="Glycos_transf_1"/>
    <property type="match status" value="1"/>
</dbReference>